<feature type="signal peptide" evidence="1">
    <location>
        <begin position="1"/>
        <end position="24"/>
    </location>
</feature>
<evidence type="ECO:0008006" key="4">
    <source>
        <dbReference type="Google" id="ProtNLM"/>
    </source>
</evidence>
<dbReference type="PROSITE" id="PS51257">
    <property type="entry name" value="PROKAR_LIPOPROTEIN"/>
    <property type="match status" value="1"/>
</dbReference>
<sequence>MKSLTYRSALGGALALVFSCAVGCAVDAETAAEDPAPRGIEEVDDPAEDVAEAQQEITACYQEYPHGGSLVPQYFEETLGCYCGAGYIRDSAQVWNVGNGDCFSLGWASADPKDCRVRVGVQNSGGFANGTCYVNVQQKDSRCPHDKCTVGEALASVCSPEVASICAADPFCCTNSWDSQCVAQSRTVANSLVCPEAAGSCAHTLCATGAKLTSGCDVAQANCVASICAADPFCCNNQWDSICVGQVASVCGKSCN</sequence>
<comment type="caution">
    <text evidence="2">The sequence shown here is derived from an EMBL/GenBank/DDBJ whole genome shotgun (WGS) entry which is preliminary data.</text>
</comment>
<dbReference type="AlphaFoldDB" id="A0A6N7PU96"/>
<dbReference type="EMBL" id="WJIE01000008">
    <property type="protein sequence ID" value="MRG95563.1"/>
    <property type="molecule type" value="Genomic_DNA"/>
</dbReference>
<feature type="chain" id="PRO_5026763829" description="Lipoprotein" evidence="1">
    <location>
        <begin position="25"/>
        <end position="256"/>
    </location>
</feature>
<organism evidence="2 3">
    <name type="scientific">Polyangium spumosum</name>
    <dbReference type="NCBI Taxonomy" id="889282"/>
    <lineage>
        <taxon>Bacteria</taxon>
        <taxon>Pseudomonadati</taxon>
        <taxon>Myxococcota</taxon>
        <taxon>Polyangia</taxon>
        <taxon>Polyangiales</taxon>
        <taxon>Polyangiaceae</taxon>
        <taxon>Polyangium</taxon>
    </lineage>
</organism>
<gene>
    <name evidence="2" type="ORF">GF068_27130</name>
</gene>
<accession>A0A6N7PU96</accession>
<proteinExistence type="predicted"/>
<dbReference type="Proteomes" id="UP000440224">
    <property type="component" value="Unassembled WGS sequence"/>
</dbReference>
<evidence type="ECO:0000313" key="3">
    <source>
        <dbReference type="Proteomes" id="UP000440224"/>
    </source>
</evidence>
<dbReference type="RefSeq" id="WP_153822380.1">
    <property type="nucleotide sequence ID" value="NZ_WJIE01000008.1"/>
</dbReference>
<evidence type="ECO:0000256" key="1">
    <source>
        <dbReference type="SAM" id="SignalP"/>
    </source>
</evidence>
<keyword evidence="3" id="KW-1185">Reference proteome</keyword>
<evidence type="ECO:0000313" key="2">
    <source>
        <dbReference type="EMBL" id="MRG95563.1"/>
    </source>
</evidence>
<keyword evidence="1" id="KW-0732">Signal</keyword>
<protein>
    <recommendedName>
        <fullName evidence="4">Lipoprotein</fullName>
    </recommendedName>
</protein>
<reference evidence="2 3" key="1">
    <citation type="submission" date="2019-10" db="EMBL/GenBank/DDBJ databases">
        <title>A soil myxobacterium in the family Polyangiaceae.</title>
        <authorList>
            <person name="Li Y."/>
            <person name="Wang J."/>
        </authorList>
    </citation>
    <scope>NUCLEOTIDE SEQUENCE [LARGE SCALE GENOMIC DNA]</scope>
    <source>
        <strain evidence="2 3">DSM 14734</strain>
    </source>
</reference>
<name>A0A6N7PU96_9BACT</name>
<dbReference type="OrthoDB" id="5524485at2"/>